<feature type="domain" description="Double zinc ribbon" evidence="2">
    <location>
        <begin position="38"/>
        <end position="96"/>
    </location>
</feature>
<dbReference type="EMBL" id="CP002865">
    <property type="protein sequence ID" value="AEI37039.1"/>
    <property type="molecule type" value="Genomic_DNA"/>
</dbReference>
<keyword evidence="3" id="KW-0808">Transferase</keyword>
<dbReference type="InterPro" id="IPR029057">
    <property type="entry name" value="PRTase-like"/>
</dbReference>
<dbReference type="Pfam" id="PF18912">
    <property type="entry name" value="DZR_2"/>
    <property type="match status" value="1"/>
</dbReference>
<evidence type="ECO:0000259" key="2">
    <source>
        <dbReference type="Pfam" id="PF18912"/>
    </source>
</evidence>
<evidence type="ECO:0000313" key="3">
    <source>
        <dbReference type="EMBL" id="AEI37039.1"/>
    </source>
</evidence>
<protein>
    <submittedName>
        <fullName evidence="3">Phosphoribosyltransferase</fullName>
    </submittedName>
</protein>
<organism evidence="3 4">
    <name type="scientific">Zymomonas mobilis subsp. pomaceae (strain ATCC 29192 / DSM 22645 / JCM 10191 / CCUG 17912 / NBRC 13757 / NCIMB 11200 / NRRL B-4491 / Barker I)</name>
    <dbReference type="NCBI Taxonomy" id="579138"/>
    <lineage>
        <taxon>Bacteria</taxon>
        <taxon>Pseudomonadati</taxon>
        <taxon>Pseudomonadota</taxon>
        <taxon>Alphaproteobacteria</taxon>
        <taxon>Sphingomonadales</taxon>
        <taxon>Zymomonadaceae</taxon>
        <taxon>Zymomonas</taxon>
    </lineage>
</organism>
<evidence type="ECO:0000313" key="4">
    <source>
        <dbReference type="Proteomes" id="UP000000491"/>
    </source>
</evidence>
<accession>F8ETM9</accession>
<dbReference type="InterPro" id="IPR000836">
    <property type="entry name" value="PRTase_dom"/>
</dbReference>
<proteinExistence type="inferred from homology"/>
<dbReference type="Proteomes" id="UP000000491">
    <property type="component" value="Chromosome"/>
</dbReference>
<keyword evidence="3" id="KW-0328">Glycosyltransferase</keyword>
<dbReference type="eggNOG" id="COG1040">
    <property type="taxonomic scope" value="Bacteria"/>
</dbReference>
<dbReference type="InterPro" id="IPR044005">
    <property type="entry name" value="DZR_2"/>
</dbReference>
<gene>
    <name evidence="3" type="ordered locus">Zymop_0135</name>
</gene>
<name>F8ETM9_ZYMMT</name>
<dbReference type="PANTHER" id="PTHR47505">
    <property type="entry name" value="DNA UTILIZATION PROTEIN YHGH"/>
    <property type="match status" value="1"/>
</dbReference>
<dbReference type="STRING" id="579138.Zymop_0135"/>
<comment type="similarity">
    <text evidence="1">Belongs to the ComF/GntX family.</text>
</comment>
<dbReference type="GO" id="GO:0016757">
    <property type="term" value="F:glycosyltransferase activity"/>
    <property type="evidence" value="ECO:0007669"/>
    <property type="project" value="UniProtKB-KW"/>
</dbReference>
<reference evidence="3 4" key="1">
    <citation type="journal article" date="2011" name="J. Bacteriol.">
        <title>Genome sequence of the ethanol-producing Zymomonas mobilis subsp. pomaceae lectotype strain ATCC 29192.</title>
        <authorList>
            <person name="Kouvelis V.N."/>
            <person name="Davenport K.W."/>
            <person name="Brettin T.S."/>
            <person name="Bruce D."/>
            <person name="Detter C."/>
            <person name="Han C.S."/>
            <person name="Nolan M."/>
            <person name="Tapia R."/>
            <person name="Damoulaki A."/>
            <person name="Kyrpides N.C."/>
            <person name="Typas M.A."/>
            <person name="Pappas K.M."/>
        </authorList>
    </citation>
    <scope>NUCLEOTIDE SEQUENCE [LARGE SCALE GENOMIC DNA]</scope>
    <source>
        <strain evidence="4">ATCC 29192 / DSM 22645 / JCM 10191 / CCUG 17912 / NBRC 13757 / NCIMB 11200 / NRRL B-4491 / Barker I</strain>
    </source>
</reference>
<dbReference type="HOGENOM" id="CLU_054549_0_0_5"/>
<dbReference type="Gene3D" id="3.40.50.2020">
    <property type="match status" value="1"/>
</dbReference>
<dbReference type="AlphaFoldDB" id="F8ETM9"/>
<dbReference type="PANTHER" id="PTHR47505:SF1">
    <property type="entry name" value="DNA UTILIZATION PROTEIN YHGH"/>
    <property type="match status" value="1"/>
</dbReference>
<evidence type="ECO:0000256" key="1">
    <source>
        <dbReference type="ARBA" id="ARBA00008007"/>
    </source>
</evidence>
<dbReference type="InterPro" id="IPR051910">
    <property type="entry name" value="ComF/GntX_DNA_util-trans"/>
</dbReference>
<dbReference type="RefSeq" id="WP_013933439.1">
    <property type="nucleotide sequence ID" value="NC_015709.1"/>
</dbReference>
<sequence length="324" mass="36781">MVSSDKIILKVTQNIPIFYRKKAETIFKTIRKGIEPFIRYALPPRCLGCGDIVTEDHAFCPKCWQSLNFLLVPTCIQCGLPLSTDLQYELRCARCLHKPPSFDRMNAVVAYGETAKGLVLRCKYGKQTMLAYSMAKLMRRFVVKEPDKQLSSCAQKVEPFAEHQHHYGQEGYSSPIALSDSHFSEEIINSSRSENPLIIPVPLHRWRLWQRGFNQTALIAKALAKMSGFDYDFDILCRIKSTANLGRFNAKQRLNIVKNAFAVRFPKNGHNPIKGRNIILIDDVFTTGATTESCAKILKKAGAHSVHVICWARVIPDEYYNNPL</sequence>
<dbReference type="SUPFAM" id="SSF53271">
    <property type="entry name" value="PRTase-like"/>
    <property type="match status" value="1"/>
</dbReference>
<dbReference type="PATRIC" id="fig|579138.3.peg.150"/>
<dbReference type="CDD" id="cd06223">
    <property type="entry name" value="PRTases_typeI"/>
    <property type="match status" value="1"/>
</dbReference>
<dbReference type="KEGG" id="zmp:Zymop_0135"/>